<name>A0A1I5CJH5_9FLAO</name>
<evidence type="ECO:0000256" key="1">
    <source>
        <dbReference type="SAM" id="Phobius"/>
    </source>
</evidence>
<keyword evidence="3" id="KW-1185">Reference proteome</keyword>
<feature type="transmembrane region" description="Helical" evidence="1">
    <location>
        <begin position="50"/>
        <end position="68"/>
    </location>
</feature>
<organism evidence="2 3">
    <name type="scientific">Salegentibacter flavus</name>
    <dbReference type="NCBI Taxonomy" id="287099"/>
    <lineage>
        <taxon>Bacteria</taxon>
        <taxon>Pseudomonadati</taxon>
        <taxon>Bacteroidota</taxon>
        <taxon>Flavobacteriia</taxon>
        <taxon>Flavobacteriales</taxon>
        <taxon>Flavobacteriaceae</taxon>
        <taxon>Salegentibacter</taxon>
    </lineage>
</organism>
<evidence type="ECO:0000313" key="3">
    <source>
        <dbReference type="Proteomes" id="UP000199153"/>
    </source>
</evidence>
<dbReference type="Proteomes" id="UP000199153">
    <property type="component" value="Unassembled WGS sequence"/>
</dbReference>
<dbReference type="EMBL" id="FOVL01000022">
    <property type="protein sequence ID" value="SFN87057.1"/>
    <property type="molecule type" value="Genomic_DNA"/>
</dbReference>
<evidence type="ECO:0008006" key="4">
    <source>
        <dbReference type="Google" id="ProtNLM"/>
    </source>
</evidence>
<proteinExistence type="predicted"/>
<gene>
    <name evidence="2" type="ORF">SAMN05660413_02874</name>
</gene>
<reference evidence="2 3" key="1">
    <citation type="submission" date="2016-10" db="EMBL/GenBank/DDBJ databases">
        <authorList>
            <person name="de Groot N.N."/>
        </authorList>
    </citation>
    <scope>NUCLEOTIDE SEQUENCE [LARGE SCALE GENOMIC DNA]</scope>
    <source>
        <strain evidence="2 3">DSM 17794</strain>
    </source>
</reference>
<evidence type="ECO:0000313" key="2">
    <source>
        <dbReference type="EMBL" id="SFN87057.1"/>
    </source>
</evidence>
<keyword evidence="1" id="KW-0812">Transmembrane</keyword>
<accession>A0A1I5CJH5</accession>
<feature type="transmembrane region" description="Helical" evidence="1">
    <location>
        <begin position="12"/>
        <end position="30"/>
    </location>
</feature>
<keyword evidence="1" id="KW-1133">Transmembrane helix</keyword>
<feature type="transmembrane region" description="Helical" evidence="1">
    <location>
        <begin position="73"/>
        <end position="92"/>
    </location>
</feature>
<dbReference type="RefSeq" id="WP_245760455.1">
    <property type="nucleotide sequence ID" value="NZ_FOVL01000022.1"/>
</dbReference>
<protein>
    <recommendedName>
        <fullName evidence="4">DoxX-like family protein</fullName>
    </recommendedName>
</protein>
<keyword evidence="1" id="KW-0472">Membrane</keyword>
<sequence length="126" mass="14439">MTEHEKVGKEKTLSRILIWLPSLIITFYYIPNALDKLLDPNQTGKIVENAAVMIIAGIFLLIATALFLYKKTILIGTSMLVLYMIFIVLIHMYKGKPSEIVILILMATIFASYIRQPQLFHQKQEL</sequence>
<feature type="transmembrane region" description="Helical" evidence="1">
    <location>
        <begin position="98"/>
        <end position="114"/>
    </location>
</feature>
<dbReference type="AlphaFoldDB" id="A0A1I5CJH5"/>
<dbReference type="STRING" id="287099.SAMN05660413_02874"/>